<feature type="domain" description="Neutral/alkaline non-lysosomal ceramidase C-terminal" evidence="10">
    <location>
        <begin position="552"/>
        <end position="717"/>
    </location>
</feature>
<evidence type="ECO:0000259" key="10">
    <source>
        <dbReference type="Pfam" id="PF17048"/>
    </source>
</evidence>
<dbReference type="Pfam" id="PF17048">
    <property type="entry name" value="Ceramidse_alk_C"/>
    <property type="match status" value="1"/>
</dbReference>
<gene>
    <name evidence="11" type="ORF">Ocin01_05641</name>
</gene>
<dbReference type="GO" id="GO:0042759">
    <property type="term" value="P:long-chain fatty acid biosynthetic process"/>
    <property type="evidence" value="ECO:0007669"/>
    <property type="project" value="TreeGrafter"/>
</dbReference>
<feature type="signal peptide" evidence="8">
    <location>
        <begin position="1"/>
        <end position="22"/>
    </location>
</feature>
<keyword evidence="4 7" id="KW-0378">Hydrolase</keyword>
<comment type="caution">
    <text evidence="11">The sequence shown here is derived from an EMBL/GenBank/DDBJ whole genome shotgun (WGS) entry which is preliminary data.</text>
</comment>
<keyword evidence="7" id="KW-0443">Lipid metabolism</keyword>
<keyword evidence="6" id="KW-0862">Zinc</keyword>
<feature type="binding site" evidence="6">
    <location>
        <position position="122"/>
    </location>
    <ligand>
        <name>Zn(2+)</name>
        <dbReference type="ChEBI" id="CHEBI:29105"/>
    </ligand>
</feature>
<evidence type="ECO:0000256" key="1">
    <source>
        <dbReference type="ARBA" id="ARBA00009835"/>
    </source>
</evidence>
<dbReference type="EC" id="3.5.1.23" evidence="2 7"/>
<dbReference type="InterPro" id="IPR006823">
    <property type="entry name" value="Ceramidase_alk"/>
</dbReference>
<accession>A0A1D2N706</accession>
<evidence type="ECO:0000256" key="6">
    <source>
        <dbReference type="PIRSR" id="PIRSR606823-2"/>
    </source>
</evidence>
<feature type="domain" description="Neutral/alkaline non-lysosomal ceramidase N-terminal" evidence="9">
    <location>
        <begin position="28"/>
        <end position="546"/>
    </location>
</feature>
<feature type="binding site" evidence="6">
    <location>
        <position position="518"/>
    </location>
    <ligand>
        <name>Zn(2+)</name>
        <dbReference type="ChEBI" id="CHEBI:29105"/>
    </ligand>
</feature>
<name>A0A1D2N706_ORCCI</name>
<reference evidence="11 12" key="1">
    <citation type="journal article" date="2016" name="Genome Biol. Evol.">
        <title>Gene Family Evolution Reflects Adaptation to Soil Environmental Stressors in the Genome of the Collembolan Orchesella cincta.</title>
        <authorList>
            <person name="Faddeeva-Vakhrusheva A."/>
            <person name="Derks M.F."/>
            <person name="Anvar S.Y."/>
            <person name="Agamennone V."/>
            <person name="Suring W."/>
            <person name="Smit S."/>
            <person name="van Straalen N.M."/>
            <person name="Roelofs D."/>
        </authorList>
    </citation>
    <scope>NUCLEOTIDE SEQUENCE [LARGE SCALE GENOMIC DNA]</scope>
    <source>
        <tissue evidence="11">Mixed pool</tissue>
    </source>
</reference>
<evidence type="ECO:0000256" key="8">
    <source>
        <dbReference type="SAM" id="SignalP"/>
    </source>
</evidence>
<proteinExistence type="inferred from homology"/>
<evidence type="ECO:0000256" key="5">
    <source>
        <dbReference type="PIRSR" id="PIRSR606823-1"/>
    </source>
</evidence>
<dbReference type="GO" id="GO:0005576">
    <property type="term" value="C:extracellular region"/>
    <property type="evidence" value="ECO:0007669"/>
    <property type="project" value="TreeGrafter"/>
</dbReference>
<dbReference type="InterPro" id="IPR031331">
    <property type="entry name" value="NEUT/ALK_ceramidase_C"/>
</dbReference>
<dbReference type="PANTHER" id="PTHR12670">
    <property type="entry name" value="CERAMIDASE"/>
    <property type="match status" value="1"/>
</dbReference>
<sequence length="759" mass="84367">MFLKLVYVTLSVVLLGFSKVQGNENGEYRVGVGIADVTGPVADLGMMGYANPSQTSKGLHFRLYARSFIFGSIEEGSPLVVFLSADIGMVDQGLKFEVVSRLQKLYDPTIFTPQNVLLSGTHTHSGPAAYLQYLMYSVTSLGFYRPSFDAIVDGMVQSIQRAYENLKPGKLYINKGDVDKANINRSPSSYLANPKEERDKYQSDVDKQMVLLKVVQDEGEKPIGAVNWFAVHPTSMNNTNRLISGDNKGYAAMLFEYEMNPDSRPGKGEFVAAFASSNLGDVSPNIMGAKCIDTGLPCDFEHSSCGGLTQKCIAFGPGKNGDMEESTEIIGRRQYNVSLSLFKDENGEAEQIKGTVHFIHQYVNMTNYTFEVTNPITKMIDIHTTCPAAMGYSFAGGTTDGPGMFDFVQGITTGNIVWDTIRDFLKKPSEALLRCQEPKPVLLPAGEANFPFPWVASVVETQILRVGNLYIIGIPGELTTMAGRRLRNAIEEVVRREVPDEPAPHVVIAGLSNVYTHYITTFEEYQKQRYEAASTLYGPHTLGAYIHKYSFLAEKMLKNEDVEVGPEPPHLIDGQIFNIPVIRRDTAPLLKNFGDCLVEPPSIVNPNDTVVVRFVGGHPRHNSMREGTFLLVEKALDPAADTWETIASDADWSTKFHWSRPNVLSKESVIEISWKVPSDAEGCYRIRHFGYHRPSDYITGDLLGPRSYQGKSAIFKVNGTGDDVECHPEWTSERKQPSKINSVAQFWHALRFLDKRHGK</sequence>
<dbReference type="GO" id="GO:0046512">
    <property type="term" value="P:sphingosine biosynthetic process"/>
    <property type="evidence" value="ECO:0007669"/>
    <property type="project" value="TreeGrafter"/>
</dbReference>
<dbReference type="AlphaFoldDB" id="A0A1D2N706"/>
<dbReference type="PANTHER" id="PTHR12670:SF1">
    <property type="entry name" value="NEUTRAL CERAMIDASE"/>
    <property type="match status" value="1"/>
</dbReference>
<keyword evidence="6" id="KW-0479">Metal-binding</keyword>
<dbReference type="Gene3D" id="2.60.40.2300">
    <property type="entry name" value="Neutral/alkaline non-lysosomal ceramidase, C-terminal domain"/>
    <property type="match status" value="1"/>
</dbReference>
<dbReference type="STRING" id="48709.A0A1D2N706"/>
<evidence type="ECO:0000256" key="2">
    <source>
        <dbReference type="ARBA" id="ARBA00011891"/>
    </source>
</evidence>
<protein>
    <recommendedName>
        <fullName evidence="3 7">Neutral ceramidase</fullName>
        <ecNumber evidence="2 7">3.5.1.23</ecNumber>
    </recommendedName>
</protein>
<dbReference type="InterPro" id="IPR038445">
    <property type="entry name" value="NCDase_C_sf"/>
</dbReference>
<feature type="chain" id="PRO_5008905142" description="Neutral ceramidase" evidence="8">
    <location>
        <begin position="23"/>
        <end position="759"/>
    </location>
</feature>
<dbReference type="Pfam" id="PF04734">
    <property type="entry name" value="Ceramidase_alk"/>
    <property type="match status" value="1"/>
</dbReference>
<feature type="binding site" evidence="6">
    <location>
        <position position="477"/>
    </location>
    <ligand>
        <name>Zn(2+)</name>
        <dbReference type="ChEBI" id="CHEBI:29105"/>
    </ligand>
</feature>
<comment type="catalytic activity">
    <reaction evidence="7">
        <text>an N-acylsphing-4-enine + H2O = sphing-4-enine + a fatty acid</text>
        <dbReference type="Rhea" id="RHEA:20856"/>
        <dbReference type="ChEBI" id="CHEBI:15377"/>
        <dbReference type="ChEBI" id="CHEBI:28868"/>
        <dbReference type="ChEBI" id="CHEBI:52639"/>
        <dbReference type="ChEBI" id="CHEBI:57756"/>
        <dbReference type="EC" id="3.5.1.23"/>
    </reaction>
</comment>
<evidence type="ECO:0000256" key="4">
    <source>
        <dbReference type="ARBA" id="ARBA00022801"/>
    </source>
</evidence>
<dbReference type="Proteomes" id="UP000094527">
    <property type="component" value="Unassembled WGS sequence"/>
</dbReference>
<dbReference type="GO" id="GO:0046514">
    <property type="term" value="P:ceramide catabolic process"/>
    <property type="evidence" value="ECO:0007669"/>
    <property type="project" value="InterPro"/>
</dbReference>
<dbReference type="GO" id="GO:0016020">
    <property type="term" value="C:membrane"/>
    <property type="evidence" value="ECO:0007669"/>
    <property type="project" value="GOC"/>
</dbReference>
<dbReference type="GO" id="GO:0017040">
    <property type="term" value="F:N-acylsphingosine amidohydrolase activity"/>
    <property type="evidence" value="ECO:0007669"/>
    <property type="project" value="UniProtKB-UniRule"/>
</dbReference>
<evidence type="ECO:0000313" key="11">
    <source>
        <dbReference type="EMBL" id="ODN01049.1"/>
    </source>
</evidence>
<evidence type="ECO:0000256" key="3">
    <source>
        <dbReference type="ARBA" id="ARBA00019235"/>
    </source>
</evidence>
<feature type="binding site" evidence="6">
    <location>
        <position position="232"/>
    </location>
    <ligand>
        <name>Zn(2+)</name>
        <dbReference type="ChEBI" id="CHEBI:29105"/>
    </ligand>
</feature>
<keyword evidence="7" id="KW-0746">Sphingolipid metabolism</keyword>
<keyword evidence="12" id="KW-1185">Reference proteome</keyword>
<dbReference type="OMA" id="GTTVQTC"/>
<comment type="similarity">
    <text evidence="1 7">Belongs to the neutral ceramidase family.</text>
</comment>
<dbReference type="EMBL" id="LJIJ01000174">
    <property type="protein sequence ID" value="ODN01049.1"/>
    <property type="molecule type" value="Genomic_DNA"/>
</dbReference>
<evidence type="ECO:0000259" key="9">
    <source>
        <dbReference type="Pfam" id="PF04734"/>
    </source>
</evidence>
<dbReference type="OrthoDB" id="191371at2759"/>
<organism evidence="11 12">
    <name type="scientific">Orchesella cincta</name>
    <name type="common">Springtail</name>
    <name type="synonym">Podura cincta</name>
    <dbReference type="NCBI Taxonomy" id="48709"/>
    <lineage>
        <taxon>Eukaryota</taxon>
        <taxon>Metazoa</taxon>
        <taxon>Ecdysozoa</taxon>
        <taxon>Arthropoda</taxon>
        <taxon>Hexapoda</taxon>
        <taxon>Collembola</taxon>
        <taxon>Entomobryomorpha</taxon>
        <taxon>Entomobryoidea</taxon>
        <taxon>Orchesellidae</taxon>
        <taxon>Orchesellinae</taxon>
        <taxon>Orchesella</taxon>
    </lineage>
</organism>
<dbReference type="GO" id="GO:0046872">
    <property type="term" value="F:metal ion binding"/>
    <property type="evidence" value="ECO:0007669"/>
    <property type="project" value="UniProtKB-KW"/>
</dbReference>
<evidence type="ECO:0000256" key="7">
    <source>
        <dbReference type="RuleBase" id="RU366019"/>
    </source>
</evidence>
<feature type="active site" description="Nucleophile" evidence="5">
    <location>
        <position position="283"/>
    </location>
</feature>
<evidence type="ECO:0000313" key="12">
    <source>
        <dbReference type="Proteomes" id="UP000094527"/>
    </source>
</evidence>
<keyword evidence="8" id="KW-0732">Signal</keyword>
<comment type="cofactor">
    <cofactor evidence="6">
        <name>Zn(2+)</name>
        <dbReference type="ChEBI" id="CHEBI:29105"/>
    </cofactor>
    <text evidence="6">Binds 1 zinc ion per subunit.</text>
</comment>
<dbReference type="InterPro" id="IPR031329">
    <property type="entry name" value="NEUT/ALK_ceramidase_N"/>
</dbReference>